<dbReference type="PANTHER" id="PTHR10655:SF17">
    <property type="entry name" value="LYSOPHOSPHOLIPASE-LIKE PROTEIN 1"/>
    <property type="match status" value="1"/>
</dbReference>
<dbReference type="Gene3D" id="3.40.50.1820">
    <property type="entry name" value="alpha/beta hydrolase"/>
    <property type="match status" value="1"/>
</dbReference>
<dbReference type="Pfam" id="PF02230">
    <property type="entry name" value="Abhydrolase_2"/>
    <property type="match status" value="1"/>
</dbReference>
<dbReference type="SUPFAM" id="SSF53474">
    <property type="entry name" value="alpha/beta-Hydrolases"/>
    <property type="match status" value="1"/>
</dbReference>
<reference evidence="4 5" key="1">
    <citation type="journal article" date="2014" name="BMC Genomics">
        <title>Oil accumulation mechanisms of the oleaginous microalga Chlorella protothecoides revealed through its genome, transcriptomes, and proteomes.</title>
        <authorList>
            <person name="Gao C."/>
            <person name="Wang Y."/>
            <person name="Shen Y."/>
            <person name="Yan D."/>
            <person name="He X."/>
            <person name="Dai J."/>
            <person name="Wu Q."/>
        </authorList>
    </citation>
    <scope>NUCLEOTIDE SEQUENCE [LARGE SCALE GENOMIC DNA]</scope>
    <source>
        <strain evidence="4 5">0710</strain>
    </source>
</reference>
<dbReference type="STRING" id="3075.A0A087SQN8"/>
<protein>
    <submittedName>
        <fullName evidence="4">Acyl-protein thioesterase 1</fullName>
    </submittedName>
</protein>
<feature type="domain" description="Phospholipase/carboxylesterase/thioesterase" evidence="3">
    <location>
        <begin position="9"/>
        <end position="234"/>
    </location>
</feature>
<dbReference type="AlphaFoldDB" id="A0A087SQN8"/>
<dbReference type="OrthoDB" id="2418081at2759"/>
<dbReference type="GO" id="GO:0052689">
    <property type="term" value="F:carboxylic ester hydrolase activity"/>
    <property type="evidence" value="ECO:0007669"/>
    <property type="project" value="TreeGrafter"/>
</dbReference>
<dbReference type="InterPro" id="IPR029058">
    <property type="entry name" value="AB_hydrolase_fold"/>
</dbReference>
<evidence type="ECO:0000256" key="1">
    <source>
        <dbReference type="ARBA" id="ARBA00006499"/>
    </source>
</evidence>
<dbReference type="InterPro" id="IPR050565">
    <property type="entry name" value="LYPA1-2/EST-like"/>
</dbReference>
<keyword evidence="5" id="KW-1185">Reference proteome</keyword>
<name>A0A087SQN8_AUXPR</name>
<organism evidence="4 5">
    <name type="scientific">Auxenochlorella protothecoides</name>
    <name type="common">Green microalga</name>
    <name type="synonym">Chlorella protothecoides</name>
    <dbReference type="NCBI Taxonomy" id="3075"/>
    <lineage>
        <taxon>Eukaryota</taxon>
        <taxon>Viridiplantae</taxon>
        <taxon>Chlorophyta</taxon>
        <taxon>core chlorophytes</taxon>
        <taxon>Trebouxiophyceae</taxon>
        <taxon>Chlorellales</taxon>
        <taxon>Chlorellaceae</taxon>
        <taxon>Auxenochlorella</taxon>
    </lineage>
</organism>
<dbReference type="eggNOG" id="KOG2112">
    <property type="taxonomic scope" value="Eukaryota"/>
</dbReference>
<dbReference type="PANTHER" id="PTHR10655">
    <property type="entry name" value="LYSOPHOSPHOLIPASE-RELATED"/>
    <property type="match status" value="1"/>
</dbReference>
<evidence type="ECO:0000313" key="5">
    <source>
        <dbReference type="Proteomes" id="UP000028924"/>
    </source>
</evidence>
<dbReference type="RefSeq" id="XP_011401054.1">
    <property type="nucleotide sequence ID" value="XM_011402752.1"/>
</dbReference>
<gene>
    <name evidence="4" type="ORF">F751_5153</name>
</gene>
<dbReference type="EMBL" id="KL662162">
    <property type="protein sequence ID" value="KFM28042.1"/>
    <property type="molecule type" value="Genomic_DNA"/>
</dbReference>
<keyword evidence="2" id="KW-0378">Hydrolase</keyword>
<sequence>MLEYGPTIVHESREQHTATVILLHGLTGSAEDWVQRLPEFEVPHIKLIAPNAPLRPITLDLGEGSGKTYRGWYDLDGVGAAKFREAMDGKEFDPEGLREAEAYLRGLIDDEVAAGIPEHRIALVGFSQAGRLVLKTFATYKPTLAGVAGLSTWLAPQDLEVRGLMAGCKATPAALARPIFLAHGDADDLVPYATGEETRDVLLRAGAKDLEFKTYPGLAHERCTEEMHDLRAFLLRALPV</sequence>
<dbReference type="GO" id="GO:0005737">
    <property type="term" value="C:cytoplasm"/>
    <property type="evidence" value="ECO:0007669"/>
    <property type="project" value="TreeGrafter"/>
</dbReference>
<dbReference type="GO" id="GO:0008474">
    <property type="term" value="F:palmitoyl-(protein) hydrolase activity"/>
    <property type="evidence" value="ECO:0007669"/>
    <property type="project" value="TreeGrafter"/>
</dbReference>
<dbReference type="Proteomes" id="UP000028924">
    <property type="component" value="Unassembled WGS sequence"/>
</dbReference>
<evidence type="ECO:0000259" key="3">
    <source>
        <dbReference type="Pfam" id="PF02230"/>
    </source>
</evidence>
<evidence type="ECO:0000256" key="2">
    <source>
        <dbReference type="ARBA" id="ARBA00022801"/>
    </source>
</evidence>
<evidence type="ECO:0000313" key="4">
    <source>
        <dbReference type="EMBL" id="KFM28042.1"/>
    </source>
</evidence>
<accession>A0A087SQN8</accession>
<proteinExistence type="inferred from homology"/>
<dbReference type="InterPro" id="IPR003140">
    <property type="entry name" value="PLipase/COase/thioEstase"/>
</dbReference>
<dbReference type="KEGG" id="apro:F751_5153"/>
<dbReference type="GeneID" id="23616544"/>
<comment type="similarity">
    <text evidence="1">Belongs to the AB hydrolase superfamily. AB hydrolase 2 family.</text>
</comment>